<feature type="compositionally biased region" description="Gly residues" evidence="2">
    <location>
        <begin position="908"/>
        <end position="932"/>
    </location>
</feature>
<feature type="region of interest" description="Disordered" evidence="2">
    <location>
        <begin position="399"/>
        <end position="436"/>
    </location>
</feature>
<dbReference type="OrthoDB" id="551273at2759"/>
<comment type="caution">
    <text evidence="3">The sequence shown here is derived from an EMBL/GenBank/DDBJ whole genome shotgun (WGS) entry which is preliminary data.</text>
</comment>
<feature type="compositionally biased region" description="Gly residues" evidence="2">
    <location>
        <begin position="1111"/>
        <end position="1122"/>
    </location>
</feature>
<feature type="region of interest" description="Disordered" evidence="2">
    <location>
        <begin position="478"/>
        <end position="559"/>
    </location>
</feature>
<feature type="compositionally biased region" description="Low complexity" evidence="2">
    <location>
        <begin position="294"/>
        <end position="303"/>
    </location>
</feature>
<organism evidence="3 4">
    <name type="scientific">Pleodorina starrii</name>
    <dbReference type="NCBI Taxonomy" id="330485"/>
    <lineage>
        <taxon>Eukaryota</taxon>
        <taxon>Viridiplantae</taxon>
        <taxon>Chlorophyta</taxon>
        <taxon>core chlorophytes</taxon>
        <taxon>Chlorophyceae</taxon>
        <taxon>CS clade</taxon>
        <taxon>Chlamydomonadales</taxon>
        <taxon>Volvocaceae</taxon>
        <taxon>Pleodorina</taxon>
    </lineage>
</organism>
<feature type="compositionally biased region" description="Basic and acidic residues" evidence="2">
    <location>
        <begin position="46"/>
        <end position="59"/>
    </location>
</feature>
<reference evidence="3 4" key="1">
    <citation type="journal article" date="2023" name="Commun. Biol.">
        <title>Reorganization of the ancestral sex-determining regions during the evolution of trioecy in Pleodorina starrii.</title>
        <authorList>
            <person name="Takahashi K."/>
            <person name="Suzuki S."/>
            <person name="Kawai-Toyooka H."/>
            <person name="Yamamoto K."/>
            <person name="Hamaji T."/>
            <person name="Ootsuki R."/>
            <person name="Yamaguchi H."/>
            <person name="Kawachi M."/>
            <person name="Higashiyama T."/>
            <person name="Nozaki H."/>
        </authorList>
    </citation>
    <scope>NUCLEOTIDE SEQUENCE [LARGE SCALE GENOMIC DNA]</scope>
    <source>
        <strain evidence="3 4">NIES-4479</strain>
    </source>
</reference>
<feature type="region of interest" description="Disordered" evidence="2">
    <location>
        <begin position="1138"/>
        <end position="1179"/>
    </location>
</feature>
<proteinExistence type="predicted"/>
<feature type="compositionally biased region" description="Gly residues" evidence="2">
    <location>
        <begin position="80"/>
        <end position="116"/>
    </location>
</feature>
<evidence type="ECO:0000313" key="4">
    <source>
        <dbReference type="Proteomes" id="UP001165080"/>
    </source>
</evidence>
<feature type="compositionally biased region" description="Low complexity" evidence="2">
    <location>
        <begin position="532"/>
        <end position="547"/>
    </location>
</feature>
<accession>A0A9W6BYF1</accession>
<evidence type="ECO:0000256" key="2">
    <source>
        <dbReference type="SAM" id="MobiDB-lite"/>
    </source>
</evidence>
<dbReference type="PROSITE" id="PS50096">
    <property type="entry name" value="IQ"/>
    <property type="match status" value="1"/>
</dbReference>
<keyword evidence="1" id="KW-0175">Coiled coil</keyword>
<feature type="compositionally biased region" description="Low complexity" evidence="2">
    <location>
        <begin position="481"/>
        <end position="505"/>
    </location>
</feature>
<name>A0A9W6BYF1_9CHLO</name>
<feature type="compositionally biased region" description="Gly residues" evidence="2">
    <location>
        <begin position="417"/>
        <end position="430"/>
    </location>
</feature>
<gene>
    <name evidence="3" type="primary">PLEST009231</name>
    <name evidence="3" type="ORF">PLESTB_001578300</name>
</gene>
<dbReference type="EMBL" id="BRXU01000032">
    <property type="protein sequence ID" value="GLC60142.1"/>
    <property type="molecule type" value="Genomic_DNA"/>
</dbReference>
<feature type="compositionally biased region" description="Low complexity" evidence="2">
    <location>
        <begin position="151"/>
        <end position="160"/>
    </location>
</feature>
<feature type="region of interest" description="Disordered" evidence="2">
    <location>
        <begin position="1"/>
        <end position="59"/>
    </location>
</feature>
<feature type="region of interest" description="Disordered" evidence="2">
    <location>
        <begin position="905"/>
        <end position="936"/>
    </location>
</feature>
<feature type="region of interest" description="Disordered" evidence="2">
    <location>
        <begin position="1105"/>
        <end position="1125"/>
    </location>
</feature>
<feature type="compositionally biased region" description="Low complexity" evidence="2">
    <location>
        <begin position="316"/>
        <end position="334"/>
    </location>
</feature>
<feature type="region of interest" description="Disordered" evidence="2">
    <location>
        <begin position="76"/>
        <end position="165"/>
    </location>
</feature>
<evidence type="ECO:0000256" key="1">
    <source>
        <dbReference type="SAM" id="Coils"/>
    </source>
</evidence>
<feature type="compositionally biased region" description="Gly residues" evidence="2">
    <location>
        <begin position="304"/>
        <end position="315"/>
    </location>
</feature>
<dbReference type="Proteomes" id="UP001165080">
    <property type="component" value="Unassembled WGS sequence"/>
</dbReference>
<evidence type="ECO:0000313" key="3">
    <source>
        <dbReference type="EMBL" id="GLC60142.1"/>
    </source>
</evidence>
<sequence>MRRASEPTDAGTTAAFRSARAVTFNEQAPRPADQRQGGRYRGPSDSGRDDPASLLKDFDSKLQSIQEVLARYQSERTVQGRGGAGAGAAAGAAGGAAAGGAGAPGGTGGAAGGPGSDGHSHEREPRINSAPSTARRWQPQQQQLKSHDSGQQQPQQQLQQKRVLNPANVMDEEVYVRHVLATPRRIKSAVPGVSRALSARIEYYRCHRDKAQEKAERAREEQLAAQRERETCTDVSGAGGSGAASTAAASVAASTGPPINFVEANRRSIVPSALPPSLQLAIETIRDQALSNLAASTGRSSSGRRGGGGGGGGGTPSSATASGSGAGDASSRSSWRPWSGMPPPSPSAAFARGSSAATVPYTSLTVSPVTTPATGDRPGGGGAASGGFYTSRTIGITSGPGGAGLLQPASEPEWEAAGGGGGTRPGGGAGRSAAAAAGGRHACVSWDGSADGDSGGGRSGLSSPSVFLTTVDVASRGAKMAGTASPTTGGDASSSSPAAPPSGRAYFGPGRMMGSASPVGAPPGGSRDESPTGRSRSPAASSGAATALPSRPATASTSSLAPYGYGVNGAAMRASTNSPGGIGFGLGSTGASGKGGPGSTCGSGDVSLAAAAGAGGVDTRRLRLALSARPASGGSPTKRMDFIAEHAARRVERAIYAAEVRERAAALDAERRRHIVALSEQRAAARREEEAKQVAARALAEKQERQRQWTAIVGLCSKLSFVAERIMDDRRVRKLRALRKKAAVKIATWYKGILLRRRQVELVSLIQRLRHLFVPYLAAQKVLVRQRCANRIVSFLEYTSTANMAVVGVRRLKAEVDVLQSSWRSALLVRYMQRQILYNQLTRLEREIVGANKRAERNVQNQMMRLGKSVNILEPDAAMLPPTRSFRGLSGSLSFRTQQALNAAGQQLQGGQGQGGQLQGGGMSGLQGGPQGGPQLSGQLGIGYDALAVIPANDGGGMGTTSRGVTNTRQYDRSRQPGRGVLLVHETGGEEDDEVLRGHTEMVPREVREQVVSSFLLDARREHRKLLEQYSNEKMLYLARKPIEEMRQKMLRDAGLSVEPDMKAPVMPHMRLVYPRTKLRELLRRAVEINAARLAAAEERRQQEAAAVAEGGRGGGGGGGGAAHWLSGERGGGGVLWADQAGKGGGGGERGRRTSLSRKSLAATSHRQMQMRMLPSAGL</sequence>
<dbReference type="AlphaFoldDB" id="A0A9W6BYF1"/>
<feature type="coiled-coil region" evidence="1">
    <location>
        <begin position="834"/>
        <end position="861"/>
    </location>
</feature>
<feature type="region of interest" description="Disordered" evidence="2">
    <location>
        <begin position="294"/>
        <end position="352"/>
    </location>
</feature>
<protein>
    <submittedName>
        <fullName evidence="3">Uncharacterized protein</fullName>
    </submittedName>
</protein>
<feature type="region of interest" description="Disordered" evidence="2">
    <location>
        <begin position="366"/>
        <end position="386"/>
    </location>
</feature>
<feature type="coiled-coil region" evidence="1">
    <location>
        <begin position="201"/>
        <end position="230"/>
    </location>
</feature>
<keyword evidence="4" id="KW-1185">Reference proteome</keyword>